<proteinExistence type="predicted"/>
<sequence length="44" mass="4947">MAENYAACRFVKAIGAIHRVSPQVTPVCKFHDDICRANEDRELA</sequence>
<accession>M5RN16</accession>
<dbReference type="Proteomes" id="UP000011991">
    <property type="component" value="Unassembled WGS sequence"/>
</dbReference>
<name>M5RN16_9BACT</name>
<reference evidence="1 2" key="1">
    <citation type="journal article" date="2013" name="Mar. Genomics">
        <title>Expression of sulfatases in Rhodopirellula baltica and the diversity of sulfatases in the genus Rhodopirellula.</title>
        <authorList>
            <person name="Wegner C.E."/>
            <person name="Richter-Heitmann T."/>
            <person name="Klindworth A."/>
            <person name="Klockow C."/>
            <person name="Richter M."/>
            <person name="Achstetter T."/>
            <person name="Glockner F.O."/>
            <person name="Harder J."/>
        </authorList>
    </citation>
    <scope>NUCLEOTIDE SEQUENCE [LARGE SCALE GENOMIC DNA]</scope>
    <source>
        <strain evidence="1 2">SM1</strain>
    </source>
</reference>
<dbReference type="AlphaFoldDB" id="M5RN16"/>
<keyword evidence="2" id="KW-1185">Reference proteome</keyword>
<dbReference type="EMBL" id="ANOG01000331">
    <property type="protein sequence ID" value="EMI20718.1"/>
    <property type="molecule type" value="Genomic_DNA"/>
</dbReference>
<comment type="caution">
    <text evidence="1">The sequence shown here is derived from an EMBL/GenBank/DDBJ whole genome shotgun (WGS) entry which is preliminary data.</text>
</comment>
<protein>
    <submittedName>
        <fullName evidence="1">Uncharacterized protein</fullName>
    </submittedName>
</protein>
<organism evidence="1 2">
    <name type="scientific">Rhodopirellula maiorica SM1</name>
    <dbReference type="NCBI Taxonomy" id="1265738"/>
    <lineage>
        <taxon>Bacteria</taxon>
        <taxon>Pseudomonadati</taxon>
        <taxon>Planctomycetota</taxon>
        <taxon>Planctomycetia</taxon>
        <taxon>Pirellulales</taxon>
        <taxon>Pirellulaceae</taxon>
        <taxon>Novipirellula</taxon>
    </lineage>
</organism>
<evidence type="ECO:0000313" key="1">
    <source>
        <dbReference type="EMBL" id="EMI20718.1"/>
    </source>
</evidence>
<gene>
    <name evidence="1" type="ORF">RMSM_02357</name>
</gene>
<evidence type="ECO:0000313" key="2">
    <source>
        <dbReference type="Proteomes" id="UP000011991"/>
    </source>
</evidence>
<dbReference type="PATRIC" id="fig|1265738.3.peg.2364"/>